<dbReference type="EMBL" id="LMWI01000002">
    <property type="protein sequence ID" value="KUJ43862.1"/>
    <property type="molecule type" value="Genomic_DNA"/>
</dbReference>
<proteinExistence type="predicted"/>
<evidence type="ECO:0000313" key="2">
    <source>
        <dbReference type="Proteomes" id="UP000053246"/>
    </source>
</evidence>
<accession>A0A9X0HZ67</accession>
<sequence>MSMDLPSELRELSLRHLDGLGAIPWAAEADRWAELVFCLLNAVAGDDPERSRELTDDLHRFGLIEPAVLLDVDDPASDTHRVVRHLLDRYGFDQAQIVTAAGVLSRLAQFITDGYGGKLQRYLRRNAERMRDELVSELGDEAPQPLLRLAVTHWLQNAVDLPLSLENAAVQEFCAARGIDQAALELAADEVGLNLALVDDVIRLEAADPVKTGAVVSEATT</sequence>
<dbReference type="Proteomes" id="UP000053246">
    <property type="component" value="Unassembled WGS sequence"/>
</dbReference>
<comment type="caution">
    <text evidence="1">The sequence shown here is derived from an EMBL/GenBank/DDBJ whole genome shotgun (WGS) entry which is preliminary data.</text>
</comment>
<gene>
    <name evidence="1" type="ORF">ADL17_11400</name>
</gene>
<organism evidence="1 2">
    <name type="scientific">Micromonospora maris</name>
    <dbReference type="NCBI Taxonomy" id="1003110"/>
    <lineage>
        <taxon>Bacteria</taxon>
        <taxon>Bacillati</taxon>
        <taxon>Actinomycetota</taxon>
        <taxon>Actinomycetes</taxon>
        <taxon>Micromonosporales</taxon>
        <taxon>Micromonosporaceae</taxon>
        <taxon>Micromonospora</taxon>
    </lineage>
</organism>
<reference evidence="1 2" key="1">
    <citation type="submission" date="2015-10" db="EMBL/GenBank/DDBJ databases">
        <authorList>
            <person name="Ju K.-S."/>
            <person name="Doroghazi J.R."/>
            <person name="Metcalf W.W."/>
        </authorList>
    </citation>
    <scope>NUCLEOTIDE SEQUENCE [LARGE SCALE GENOMIC DNA]</scope>
    <source>
        <strain evidence="1 2">NRRL B-24793</strain>
    </source>
</reference>
<keyword evidence="2" id="KW-1185">Reference proteome</keyword>
<name>A0A9X0HZ67_9ACTN</name>
<dbReference type="AlphaFoldDB" id="A0A9X0HZ67"/>
<evidence type="ECO:0000313" key="1">
    <source>
        <dbReference type="EMBL" id="KUJ43862.1"/>
    </source>
</evidence>
<protein>
    <submittedName>
        <fullName evidence="1">Uncharacterized protein</fullName>
    </submittedName>
</protein>